<evidence type="ECO:0000256" key="4">
    <source>
        <dbReference type="ARBA" id="ARBA00034521"/>
    </source>
</evidence>
<comment type="catalytic activity">
    <reaction evidence="6">
        <text>arsenic triglutathione + [thioredoxin]-dithiol + S-adenosyl-L-methionine + 2 H2O = methylarsonous acid + [thioredoxin]-disulfide + 3 glutathione + S-adenosyl-L-homocysteine + H(+)</text>
        <dbReference type="Rhea" id="RHEA:69460"/>
        <dbReference type="Rhea" id="RHEA-COMP:10698"/>
        <dbReference type="Rhea" id="RHEA-COMP:10700"/>
        <dbReference type="ChEBI" id="CHEBI:15377"/>
        <dbReference type="ChEBI" id="CHEBI:15378"/>
        <dbReference type="ChEBI" id="CHEBI:17826"/>
        <dbReference type="ChEBI" id="CHEBI:29950"/>
        <dbReference type="ChEBI" id="CHEBI:50058"/>
        <dbReference type="ChEBI" id="CHEBI:57856"/>
        <dbReference type="ChEBI" id="CHEBI:57925"/>
        <dbReference type="ChEBI" id="CHEBI:59789"/>
        <dbReference type="ChEBI" id="CHEBI:183640"/>
        <dbReference type="EC" id="2.1.1.137"/>
    </reaction>
</comment>
<gene>
    <name evidence="10" type="ORF">ACFPPA_03245</name>
</gene>
<keyword evidence="1" id="KW-0808">Transferase</keyword>
<name>A0ABW0QIH2_9GAMM</name>
<evidence type="ECO:0000256" key="2">
    <source>
        <dbReference type="ARBA" id="ARBA00022691"/>
    </source>
</evidence>
<dbReference type="InterPro" id="IPR029063">
    <property type="entry name" value="SAM-dependent_MTases_sf"/>
</dbReference>
<dbReference type="Proteomes" id="UP001596114">
    <property type="component" value="Unassembled WGS sequence"/>
</dbReference>
<accession>A0ABW0QIH2</accession>
<evidence type="ECO:0000313" key="10">
    <source>
        <dbReference type="EMBL" id="MFC5524751.1"/>
    </source>
</evidence>
<evidence type="ECO:0000313" key="11">
    <source>
        <dbReference type="Proteomes" id="UP001596114"/>
    </source>
</evidence>
<organism evidence="10 11">
    <name type="scientific">Rhodanobacter ginsengisoli</name>
    <dbReference type="NCBI Taxonomy" id="418646"/>
    <lineage>
        <taxon>Bacteria</taxon>
        <taxon>Pseudomonadati</taxon>
        <taxon>Pseudomonadota</taxon>
        <taxon>Gammaproteobacteria</taxon>
        <taxon>Lysobacterales</taxon>
        <taxon>Rhodanobacteraceae</taxon>
        <taxon>Rhodanobacter</taxon>
    </lineage>
</organism>
<keyword evidence="10" id="KW-0489">Methyltransferase</keyword>
<comment type="catalytic activity">
    <reaction evidence="8">
        <text>arsenic triglutathione + 3 [thioredoxin]-dithiol + 3 S-adenosyl-L-methionine = trimethylarsine + 3 [thioredoxin]-disulfide + 3 glutathione + 3 S-adenosyl-L-homocysteine + 3 H(+)</text>
        <dbReference type="Rhea" id="RHEA:69432"/>
        <dbReference type="Rhea" id="RHEA-COMP:10698"/>
        <dbReference type="Rhea" id="RHEA-COMP:10700"/>
        <dbReference type="ChEBI" id="CHEBI:15378"/>
        <dbReference type="ChEBI" id="CHEBI:27130"/>
        <dbReference type="ChEBI" id="CHEBI:29950"/>
        <dbReference type="ChEBI" id="CHEBI:50058"/>
        <dbReference type="ChEBI" id="CHEBI:57856"/>
        <dbReference type="ChEBI" id="CHEBI:57925"/>
        <dbReference type="ChEBI" id="CHEBI:59789"/>
        <dbReference type="ChEBI" id="CHEBI:183640"/>
        <dbReference type="EC" id="2.1.1.137"/>
    </reaction>
</comment>
<evidence type="ECO:0000256" key="5">
    <source>
        <dbReference type="ARBA" id="ARBA00034545"/>
    </source>
</evidence>
<dbReference type="CDD" id="cd02440">
    <property type="entry name" value="AdoMet_MTases"/>
    <property type="match status" value="1"/>
</dbReference>
<dbReference type="Gene3D" id="3.40.50.150">
    <property type="entry name" value="Vaccinia Virus protein VP39"/>
    <property type="match status" value="1"/>
</dbReference>
<dbReference type="InterPro" id="IPR026669">
    <property type="entry name" value="Arsenite_MeTrfase-like"/>
</dbReference>
<dbReference type="InterPro" id="IPR025714">
    <property type="entry name" value="Methyltranfer_dom"/>
</dbReference>
<dbReference type="PANTHER" id="PTHR43675">
    <property type="entry name" value="ARSENITE METHYLTRANSFERASE"/>
    <property type="match status" value="1"/>
</dbReference>
<dbReference type="Pfam" id="PF13847">
    <property type="entry name" value="Methyltransf_31"/>
    <property type="match status" value="1"/>
</dbReference>
<protein>
    <recommendedName>
        <fullName evidence="5">Arsenite methyltransferase</fullName>
        <ecNumber evidence="4">2.1.1.137</ecNumber>
    </recommendedName>
</protein>
<reference evidence="11" key="1">
    <citation type="journal article" date="2019" name="Int. J. Syst. Evol. Microbiol.">
        <title>The Global Catalogue of Microorganisms (GCM) 10K type strain sequencing project: providing services to taxonomists for standard genome sequencing and annotation.</title>
        <authorList>
            <consortium name="The Broad Institute Genomics Platform"/>
            <consortium name="The Broad Institute Genome Sequencing Center for Infectious Disease"/>
            <person name="Wu L."/>
            <person name="Ma J."/>
        </authorList>
    </citation>
    <scope>NUCLEOTIDE SEQUENCE [LARGE SCALE GENOMIC DNA]</scope>
    <source>
        <strain evidence="11">CGMCC 1.16619</strain>
    </source>
</reference>
<comment type="caution">
    <text evidence="10">The sequence shown here is derived from an EMBL/GenBank/DDBJ whole genome shotgun (WGS) entry which is preliminary data.</text>
</comment>
<evidence type="ECO:0000259" key="9">
    <source>
        <dbReference type="Pfam" id="PF13847"/>
    </source>
</evidence>
<dbReference type="Gene3D" id="3.40.5.100">
    <property type="match status" value="1"/>
</dbReference>
<proteinExistence type="inferred from homology"/>
<dbReference type="RefSeq" id="WP_377317228.1">
    <property type="nucleotide sequence ID" value="NZ_JBHSNF010000001.1"/>
</dbReference>
<dbReference type="EC" id="2.1.1.137" evidence="4"/>
<keyword evidence="11" id="KW-1185">Reference proteome</keyword>
<dbReference type="PANTHER" id="PTHR43675:SF8">
    <property type="entry name" value="ARSENITE METHYLTRANSFERASE"/>
    <property type="match status" value="1"/>
</dbReference>
<evidence type="ECO:0000256" key="1">
    <source>
        <dbReference type="ARBA" id="ARBA00022679"/>
    </source>
</evidence>
<sequence length="354" mass="38694">MNMEHDTATSAEAQQSAVRSYYGETLQSSGDLRTTACCSIDAMPEYLRAILARLHPEVRDRFYGCGSPLPPALHGSTVLDLGCGSGRDAYLLSSLVGESGRVIGVDMTAQQLDVATRHREFHAQTFGHARSNVSFHLGDLADLAALGIADASVDVVVSNCVLNLVPDKRRAFAEIMRVLKPGGELYFSDVFSDRRLPRELLADPVLLGECLAGALYVEDFRRLMDELGVADARVCARSPIELTDAAIERKIGFARFESITWRAFKLPLEDRCEDYGQVATYLGGVPEHPHRFALDDHHLFERDRPMLVCGNTADMLAGSRYAAHFRIDGDKRRHHGLFDCAPAVAAPGAAAACC</sequence>
<evidence type="ECO:0000256" key="6">
    <source>
        <dbReference type="ARBA" id="ARBA00047941"/>
    </source>
</evidence>
<dbReference type="GO" id="GO:0008168">
    <property type="term" value="F:methyltransferase activity"/>
    <property type="evidence" value="ECO:0007669"/>
    <property type="project" value="UniProtKB-KW"/>
</dbReference>
<evidence type="ECO:0000256" key="8">
    <source>
        <dbReference type="ARBA" id="ARBA00048428"/>
    </source>
</evidence>
<comment type="similarity">
    <text evidence="3">Belongs to the methyltransferase superfamily. Arsenite methyltransferase family.</text>
</comment>
<feature type="domain" description="Methyltransferase" evidence="9">
    <location>
        <begin position="75"/>
        <end position="226"/>
    </location>
</feature>
<dbReference type="SUPFAM" id="SSF53335">
    <property type="entry name" value="S-adenosyl-L-methionine-dependent methyltransferases"/>
    <property type="match status" value="1"/>
</dbReference>
<evidence type="ECO:0000256" key="7">
    <source>
        <dbReference type="ARBA" id="ARBA00047943"/>
    </source>
</evidence>
<dbReference type="GO" id="GO:0032259">
    <property type="term" value="P:methylation"/>
    <property type="evidence" value="ECO:0007669"/>
    <property type="project" value="UniProtKB-KW"/>
</dbReference>
<dbReference type="EMBL" id="JBHSNF010000001">
    <property type="protein sequence ID" value="MFC5524751.1"/>
    <property type="molecule type" value="Genomic_DNA"/>
</dbReference>
<keyword evidence="2" id="KW-0949">S-adenosyl-L-methionine</keyword>
<evidence type="ECO:0000256" key="3">
    <source>
        <dbReference type="ARBA" id="ARBA00034487"/>
    </source>
</evidence>
<comment type="catalytic activity">
    <reaction evidence="7">
        <text>arsenic triglutathione + 2 [thioredoxin]-dithiol + 2 S-adenosyl-L-methionine + H2O = dimethylarsinous acid + 2 [thioredoxin]-disulfide + 3 glutathione + 2 S-adenosyl-L-homocysteine + 2 H(+)</text>
        <dbReference type="Rhea" id="RHEA:69464"/>
        <dbReference type="Rhea" id="RHEA-COMP:10698"/>
        <dbReference type="Rhea" id="RHEA-COMP:10700"/>
        <dbReference type="ChEBI" id="CHEBI:15377"/>
        <dbReference type="ChEBI" id="CHEBI:15378"/>
        <dbReference type="ChEBI" id="CHEBI:23808"/>
        <dbReference type="ChEBI" id="CHEBI:29950"/>
        <dbReference type="ChEBI" id="CHEBI:50058"/>
        <dbReference type="ChEBI" id="CHEBI:57856"/>
        <dbReference type="ChEBI" id="CHEBI:57925"/>
        <dbReference type="ChEBI" id="CHEBI:59789"/>
        <dbReference type="ChEBI" id="CHEBI:183640"/>
        <dbReference type="EC" id="2.1.1.137"/>
    </reaction>
</comment>